<dbReference type="InterPro" id="IPR044038">
    <property type="entry name" value="dATP/dGTP_diPOhydrolase_N"/>
</dbReference>
<dbReference type="EMBL" id="JACRTB010000007">
    <property type="protein sequence ID" value="MBC8575842.1"/>
    <property type="molecule type" value="Genomic_DNA"/>
</dbReference>
<evidence type="ECO:0000259" key="1">
    <source>
        <dbReference type="Pfam" id="PF18909"/>
    </source>
</evidence>
<keyword evidence="3" id="KW-1185">Reference proteome</keyword>
<evidence type="ECO:0000313" key="3">
    <source>
        <dbReference type="Proteomes" id="UP000658131"/>
    </source>
</evidence>
<dbReference type="Proteomes" id="UP000658131">
    <property type="component" value="Unassembled WGS sequence"/>
</dbReference>
<protein>
    <recommendedName>
        <fullName evidence="1">dATP/dGTP diphosphohydrolase N-terminal domain-containing protein</fullName>
    </recommendedName>
</protein>
<reference evidence="2 3" key="1">
    <citation type="submission" date="2020-08" db="EMBL/GenBank/DDBJ databases">
        <title>Genome public.</title>
        <authorList>
            <person name="Liu C."/>
            <person name="Sun Q."/>
        </authorList>
    </citation>
    <scope>NUCLEOTIDE SEQUENCE [LARGE SCALE GENOMIC DNA]</scope>
    <source>
        <strain evidence="2 3">BX1</strain>
    </source>
</reference>
<comment type="caution">
    <text evidence="2">The sequence shown here is derived from an EMBL/GenBank/DDBJ whole genome shotgun (WGS) entry which is preliminary data.</text>
</comment>
<proteinExistence type="predicted"/>
<dbReference type="RefSeq" id="WP_262399412.1">
    <property type="nucleotide sequence ID" value="NZ_JACRTB010000007.1"/>
</dbReference>
<evidence type="ECO:0000313" key="2">
    <source>
        <dbReference type="EMBL" id="MBC8575842.1"/>
    </source>
</evidence>
<feature type="domain" description="dATP/dGTP diphosphohydrolase N-terminal" evidence="1">
    <location>
        <begin position="4"/>
        <end position="93"/>
    </location>
</feature>
<accession>A0ABR7NHF9</accession>
<organism evidence="2 3">
    <name type="scientific">Yanshouia hominis</name>
    <dbReference type="NCBI Taxonomy" id="2763673"/>
    <lineage>
        <taxon>Bacteria</taxon>
        <taxon>Bacillati</taxon>
        <taxon>Bacillota</taxon>
        <taxon>Clostridia</taxon>
        <taxon>Eubacteriales</taxon>
        <taxon>Oscillospiraceae</taxon>
        <taxon>Yanshouia</taxon>
    </lineage>
</organism>
<gene>
    <name evidence="2" type="ORF">H8717_05370</name>
</gene>
<name>A0ABR7NHF9_9FIRM</name>
<dbReference type="Pfam" id="PF18909">
    <property type="entry name" value="dGTP_diPhyd_N"/>
    <property type="match status" value="1"/>
</dbReference>
<sequence>MNDQALKADAGKPKLSLVPTRILYDIAAVRAFGVAKYDGADSWRRVELQRYIDAAWRHWLAFCRDRESVDEESGLPHLWHLECNLAFLTEMMYGGGGRN</sequence>